<dbReference type="AlphaFoldDB" id="W4PIM0"/>
<dbReference type="EMBL" id="BAIR01000027">
    <property type="protein sequence ID" value="GAE19671.1"/>
    <property type="molecule type" value="Genomic_DNA"/>
</dbReference>
<comment type="caution">
    <text evidence="1">The sequence shown here is derived from an EMBL/GenBank/DDBJ whole genome shotgun (WGS) entry which is preliminary data.</text>
</comment>
<organism evidence="1 2">
    <name type="scientific">Bacteroides pyogenes DSM 20611 = JCM 6294</name>
    <dbReference type="NCBI Taxonomy" id="1121100"/>
    <lineage>
        <taxon>Bacteria</taxon>
        <taxon>Pseudomonadati</taxon>
        <taxon>Bacteroidota</taxon>
        <taxon>Bacteroidia</taxon>
        <taxon>Bacteroidales</taxon>
        <taxon>Bacteroidaceae</taxon>
        <taxon>Bacteroides</taxon>
    </lineage>
</organism>
<accession>W4PIM0</accession>
<protein>
    <submittedName>
        <fullName evidence="1">Uncharacterized protein</fullName>
    </submittedName>
</protein>
<gene>
    <name evidence="1" type="ORF">JCM6294_2753</name>
</gene>
<evidence type="ECO:0000313" key="2">
    <source>
        <dbReference type="Proteomes" id="UP000018842"/>
    </source>
</evidence>
<dbReference type="Proteomes" id="UP000018842">
    <property type="component" value="Unassembled WGS sequence"/>
</dbReference>
<proteinExistence type="predicted"/>
<name>W4PIM0_9BACE</name>
<sequence length="62" mass="6925">MLLSFFVEVSVCSCKNLALPFSGRNRSEAAASLAEASVWYRLVARRCIGLRIVLPTESSVWY</sequence>
<reference evidence="2" key="1">
    <citation type="journal article" date="2014" name="Genome">
        <title>Draft Genome Sequences of Three Strains of Bacteroides pyogenes Isolated from a Cat and Swine.</title>
        <authorList>
            <person name="Sakamoto M."/>
            <person name="Oshima K."/>
            <person name="Suda W."/>
            <person name="Kitamura K."/>
            <person name="Iida T."/>
            <person name="Hattori M."/>
            <person name="Ohkuma M."/>
        </authorList>
    </citation>
    <scope>NUCLEOTIDE SEQUENCE [LARGE SCALE GENOMIC DNA]</scope>
    <source>
        <strain evidence="2">JCM 6294</strain>
    </source>
</reference>
<evidence type="ECO:0000313" key="1">
    <source>
        <dbReference type="EMBL" id="GAE19671.1"/>
    </source>
</evidence>